<evidence type="ECO:0000313" key="3">
    <source>
        <dbReference type="EMBL" id="RIA35438.1"/>
    </source>
</evidence>
<name>A0A397NGL7_9SPHN</name>
<feature type="region of interest" description="Disordered" evidence="1">
    <location>
        <begin position="121"/>
        <end position="161"/>
    </location>
</feature>
<evidence type="ECO:0000259" key="2">
    <source>
        <dbReference type="Pfam" id="PF04480"/>
    </source>
</evidence>
<organism evidence="3 4">
    <name type="scientific">Hephaestia caeni</name>
    <dbReference type="NCBI Taxonomy" id="645617"/>
    <lineage>
        <taxon>Bacteria</taxon>
        <taxon>Pseudomonadati</taxon>
        <taxon>Pseudomonadota</taxon>
        <taxon>Alphaproteobacteria</taxon>
        <taxon>Sphingomonadales</taxon>
        <taxon>Sphingomonadaceae</taxon>
        <taxon>Hephaestia</taxon>
    </lineage>
</organism>
<dbReference type="InterPro" id="IPR007569">
    <property type="entry name" value="DUF559"/>
</dbReference>
<comment type="caution">
    <text evidence="3">The sequence shown here is derived from an EMBL/GenBank/DDBJ whole genome shotgun (WGS) entry which is preliminary data.</text>
</comment>
<dbReference type="OrthoDB" id="9798754at2"/>
<dbReference type="AlphaFoldDB" id="A0A397NGL7"/>
<keyword evidence="3" id="KW-0540">Nuclease</keyword>
<dbReference type="InterPro" id="IPR047216">
    <property type="entry name" value="Endonuclease_DUF559_bact"/>
</dbReference>
<keyword evidence="3" id="KW-0378">Hydrolase</keyword>
<dbReference type="GO" id="GO:0004519">
    <property type="term" value="F:endonuclease activity"/>
    <property type="evidence" value="ECO:0007669"/>
    <property type="project" value="UniProtKB-KW"/>
</dbReference>
<gene>
    <name evidence="3" type="ORF">DFR49_4215</name>
</gene>
<sequence>MRLYENTPTGAVAKARDLRRNATDAEKHLRCALKQAFPYLKWRFQVPFGRYVADFLCFSARLVIEVDGGQHAEADTYDTARTRFIEREGYRVLRFWNNEVLENTDGVIEAIRRSLSLWEREGAAKPRKGEGDKEKGELTSNSPSPSQPAAGPLPLPQGEEL</sequence>
<keyword evidence="4" id="KW-1185">Reference proteome</keyword>
<evidence type="ECO:0000313" key="4">
    <source>
        <dbReference type="Proteomes" id="UP000266568"/>
    </source>
</evidence>
<dbReference type="Gene3D" id="3.40.960.10">
    <property type="entry name" value="VSR Endonuclease"/>
    <property type="match status" value="1"/>
</dbReference>
<reference evidence="3 4" key="1">
    <citation type="submission" date="2018-08" db="EMBL/GenBank/DDBJ databases">
        <title>Genomic Encyclopedia of Type Strains, Phase IV (KMG-IV): sequencing the most valuable type-strain genomes for metagenomic binning, comparative biology and taxonomic classification.</title>
        <authorList>
            <person name="Goeker M."/>
        </authorList>
    </citation>
    <scope>NUCLEOTIDE SEQUENCE [LARGE SCALE GENOMIC DNA]</scope>
    <source>
        <strain evidence="3 4">DSM 25527</strain>
    </source>
</reference>
<dbReference type="Proteomes" id="UP000266568">
    <property type="component" value="Unassembled WGS sequence"/>
</dbReference>
<dbReference type="PANTHER" id="PTHR38590:SF1">
    <property type="entry name" value="BLL0828 PROTEIN"/>
    <property type="match status" value="1"/>
</dbReference>
<evidence type="ECO:0000256" key="1">
    <source>
        <dbReference type="SAM" id="MobiDB-lite"/>
    </source>
</evidence>
<proteinExistence type="predicted"/>
<feature type="domain" description="DUF559" evidence="2">
    <location>
        <begin position="13"/>
        <end position="115"/>
    </location>
</feature>
<dbReference type="CDD" id="cd01038">
    <property type="entry name" value="Endonuclease_DUF559"/>
    <property type="match status" value="1"/>
</dbReference>
<keyword evidence="3" id="KW-0255">Endonuclease</keyword>
<dbReference type="EMBL" id="QXDC01000006">
    <property type="protein sequence ID" value="RIA35438.1"/>
    <property type="molecule type" value="Genomic_DNA"/>
</dbReference>
<feature type="compositionally biased region" description="Basic and acidic residues" evidence="1">
    <location>
        <begin position="121"/>
        <end position="137"/>
    </location>
</feature>
<dbReference type="InterPro" id="IPR011335">
    <property type="entry name" value="Restrct_endonuc-II-like"/>
</dbReference>
<protein>
    <submittedName>
        <fullName evidence="3">Very-short-patch-repair endonuclease</fullName>
    </submittedName>
</protein>
<dbReference type="SUPFAM" id="SSF52980">
    <property type="entry name" value="Restriction endonuclease-like"/>
    <property type="match status" value="1"/>
</dbReference>
<dbReference type="Pfam" id="PF04480">
    <property type="entry name" value="DUF559"/>
    <property type="match status" value="1"/>
</dbReference>
<accession>A0A397NGL7</accession>
<dbReference type="PANTHER" id="PTHR38590">
    <property type="entry name" value="BLL0828 PROTEIN"/>
    <property type="match status" value="1"/>
</dbReference>
<dbReference type="RefSeq" id="WP_119037589.1">
    <property type="nucleotide sequence ID" value="NZ_QXDC01000006.1"/>
</dbReference>